<comment type="similarity">
    <text evidence="5">Belongs to the purine/pyrimidine phosphoribosyltransferase family.</text>
</comment>
<reference evidence="12 13" key="1">
    <citation type="submission" date="2021-02" db="EMBL/GenBank/DDBJ databases">
        <title>Variation within the Batrachochytrium salamandrivorans European outbreak.</title>
        <authorList>
            <person name="Kelly M."/>
            <person name="Pasmans F."/>
            <person name="Shea T.P."/>
            <person name="Munoz J.F."/>
            <person name="Carranza S."/>
            <person name="Cuomo C.A."/>
            <person name="Martel A."/>
        </authorList>
    </citation>
    <scope>NUCLEOTIDE SEQUENCE [LARGE SCALE GENOMIC DNA]</scope>
    <source>
        <strain evidence="12 13">AMFP18/2</strain>
    </source>
</reference>
<evidence type="ECO:0000256" key="10">
    <source>
        <dbReference type="ARBA" id="ARBA00022726"/>
    </source>
</evidence>
<proteinExistence type="inferred from homology"/>
<evidence type="ECO:0000259" key="11">
    <source>
        <dbReference type="Pfam" id="PF00156"/>
    </source>
</evidence>
<keyword evidence="7" id="KW-0963">Cytoplasm</keyword>
<dbReference type="EC" id="2.4.2.7" evidence="6"/>
<dbReference type="InterPro" id="IPR000836">
    <property type="entry name" value="PRTase_dom"/>
</dbReference>
<dbReference type="NCBIfam" id="NF002636">
    <property type="entry name" value="PRK02304.1-5"/>
    <property type="match status" value="1"/>
</dbReference>
<dbReference type="Gene3D" id="3.40.50.2020">
    <property type="match status" value="1"/>
</dbReference>
<comment type="function">
    <text evidence="2">Catalyzes a salvage reaction resulting in the formation of AMP, that is energically less costly than de novo synthesis.</text>
</comment>
<dbReference type="InterPro" id="IPR029057">
    <property type="entry name" value="PRTase-like"/>
</dbReference>
<dbReference type="CDD" id="cd06223">
    <property type="entry name" value="PRTases_typeI"/>
    <property type="match status" value="1"/>
</dbReference>
<keyword evidence="13" id="KW-1185">Reference proteome</keyword>
<sequence length="176" mass="19317">MLDTTQLKAMIRPTPNFPQEGILFQDIFPIFEDPKATEALVQHIVNHLTFGDHPKVDVVVGLDSRGFLLGPWIANKLGAAFVPVRKAGKLPPPCHKVGYTKEYGTDYFEISKTSIKPGQTVVVLDDLIATGGSAKGAGELIQMCGGKTVKYVFFVELEFLKGRDSLDAPTFSVFQY</sequence>
<comment type="catalytic activity">
    <reaction evidence="1">
        <text>AMP + diphosphate = 5-phospho-alpha-D-ribose 1-diphosphate + adenine</text>
        <dbReference type="Rhea" id="RHEA:16609"/>
        <dbReference type="ChEBI" id="CHEBI:16708"/>
        <dbReference type="ChEBI" id="CHEBI:33019"/>
        <dbReference type="ChEBI" id="CHEBI:58017"/>
        <dbReference type="ChEBI" id="CHEBI:456215"/>
        <dbReference type="EC" id="2.4.2.7"/>
    </reaction>
</comment>
<dbReference type="HAMAP" id="MF_00004">
    <property type="entry name" value="Aden_phosphoribosyltr"/>
    <property type="match status" value="1"/>
</dbReference>
<evidence type="ECO:0000256" key="2">
    <source>
        <dbReference type="ARBA" id="ARBA00003968"/>
    </source>
</evidence>
<dbReference type="InterPro" id="IPR005764">
    <property type="entry name" value="Ade_phspho_trans"/>
</dbReference>
<dbReference type="PANTHER" id="PTHR32315">
    <property type="entry name" value="ADENINE PHOSPHORIBOSYLTRANSFERASE"/>
    <property type="match status" value="1"/>
</dbReference>
<evidence type="ECO:0000256" key="3">
    <source>
        <dbReference type="ARBA" id="ARBA00004496"/>
    </source>
</evidence>
<comment type="caution">
    <text evidence="12">The sequence shown here is derived from an EMBL/GenBank/DDBJ whole genome shotgun (WGS) entry which is preliminary data.</text>
</comment>
<evidence type="ECO:0000256" key="5">
    <source>
        <dbReference type="ARBA" id="ARBA00008391"/>
    </source>
</evidence>
<dbReference type="SUPFAM" id="SSF53271">
    <property type="entry name" value="PRTase-like"/>
    <property type="match status" value="1"/>
</dbReference>
<comment type="pathway">
    <text evidence="4">Purine metabolism; AMP biosynthesis via salvage pathway; AMP from adenine: step 1/1.</text>
</comment>
<dbReference type="EMBL" id="JAFCIX010000435">
    <property type="protein sequence ID" value="KAH6590207.1"/>
    <property type="molecule type" value="Genomic_DNA"/>
</dbReference>
<dbReference type="Pfam" id="PF00156">
    <property type="entry name" value="Pribosyltran"/>
    <property type="match status" value="1"/>
</dbReference>
<evidence type="ECO:0000256" key="8">
    <source>
        <dbReference type="ARBA" id="ARBA00022676"/>
    </source>
</evidence>
<evidence type="ECO:0000256" key="4">
    <source>
        <dbReference type="ARBA" id="ARBA00004659"/>
    </source>
</evidence>
<accession>A0ABQ8F136</accession>
<protein>
    <recommendedName>
        <fullName evidence="6">adenine phosphoribosyltransferase</fullName>
        <ecNumber evidence="6">2.4.2.7</ecNumber>
    </recommendedName>
</protein>
<keyword evidence="8" id="KW-0328">Glycosyltransferase</keyword>
<comment type="subcellular location">
    <subcellularLocation>
        <location evidence="3">Cytoplasm</location>
    </subcellularLocation>
</comment>
<evidence type="ECO:0000256" key="1">
    <source>
        <dbReference type="ARBA" id="ARBA00000868"/>
    </source>
</evidence>
<organism evidence="12 13">
    <name type="scientific">Batrachochytrium salamandrivorans</name>
    <dbReference type="NCBI Taxonomy" id="1357716"/>
    <lineage>
        <taxon>Eukaryota</taxon>
        <taxon>Fungi</taxon>
        <taxon>Fungi incertae sedis</taxon>
        <taxon>Chytridiomycota</taxon>
        <taxon>Chytridiomycota incertae sedis</taxon>
        <taxon>Chytridiomycetes</taxon>
        <taxon>Rhizophydiales</taxon>
        <taxon>Rhizophydiales incertae sedis</taxon>
        <taxon>Batrachochytrium</taxon>
    </lineage>
</organism>
<dbReference type="Proteomes" id="UP001648503">
    <property type="component" value="Unassembled WGS sequence"/>
</dbReference>
<feature type="domain" description="Phosphoribosyltransferase" evidence="11">
    <location>
        <begin position="37"/>
        <end position="155"/>
    </location>
</feature>
<evidence type="ECO:0000256" key="9">
    <source>
        <dbReference type="ARBA" id="ARBA00022679"/>
    </source>
</evidence>
<evidence type="ECO:0000313" key="12">
    <source>
        <dbReference type="EMBL" id="KAH6590207.1"/>
    </source>
</evidence>
<evidence type="ECO:0000256" key="7">
    <source>
        <dbReference type="ARBA" id="ARBA00022490"/>
    </source>
</evidence>
<evidence type="ECO:0000313" key="13">
    <source>
        <dbReference type="Proteomes" id="UP001648503"/>
    </source>
</evidence>
<gene>
    <name evidence="12" type="ORF">BASA50_009469</name>
</gene>
<keyword evidence="10" id="KW-0660">Purine salvage</keyword>
<dbReference type="InterPro" id="IPR050054">
    <property type="entry name" value="UPRTase/APRTase"/>
</dbReference>
<evidence type="ECO:0000256" key="6">
    <source>
        <dbReference type="ARBA" id="ARBA00011893"/>
    </source>
</evidence>
<keyword evidence="9" id="KW-0808">Transferase</keyword>
<name>A0ABQ8F136_9FUNG</name>
<dbReference type="PANTHER" id="PTHR32315:SF3">
    <property type="entry name" value="ADENINE PHOSPHORIBOSYLTRANSFERASE"/>
    <property type="match status" value="1"/>
</dbReference>